<feature type="domain" description="Helicase C-terminal" evidence="13">
    <location>
        <begin position="435"/>
        <end position="582"/>
    </location>
</feature>
<dbReference type="SMART" id="SM00490">
    <property type="entry name" value="HELICc"/>
    <property type="match status" value="1"/>
</dbReference>
<feature type="compositionally biased region" description="Acidic residues" evidence="11">
    <location>
        <begin position="55"/>
        <end position="88"/>
    </location>
</feature>
<dbReference type="Pfam" id="PF00271">
    <property type="entry name" value="Helicase_C"/>
    <property type="match status" value="1"/>
</dbReference>
<keyword evidence="5 10" id="KW-0347">Helicase</keyword>
<evidence type="ECO:0000256" key="4">
    <source>
        <dbReference type="ARBA" id="ARBA00022801"/>
    </source>
</evidence>
<evidence type="ECO:0000256" key="11">
    <source>
        <dbReference type="SAM" id="MobiDB-lite"/>
    </source>
</evidence>
<feature type="compositionally biased region" description="Acidic residues" evidence="11">
    <location>
        <begin position="29"/>
        <end position="38"/>
    </location>
</feature>
<dbReference type="InterPro" id="IPR014001">
    <property type="entry name" value="Helicase_ATP-bd"/>
</dbReference>
<dbReference type="CDD" id="cd17955">
    <property type="entry name" value="DEADc_DDX49"/>
    <property type="match status" value="1"/>
</dbReference>
<keyword evidence="2" id="KW-0690">Ribosome biogenesis</keyword>
<keyword evidence="6 10" id="KW-0067">ATP-binding</keyword>
<keyword evidence="16" id="KW-1185">Reference proteome</keyword>
<evidence type="ECO:0000259" key="12">
    <source>
        <dbReference type="PROSITE" id="PS51192"/>
    </source>
</evidence>
<organism evidence="15 16">
    <name type="scientific">Sporothrix curviconia</name>
    <dbReference type="NCBI Taxonomy" id="1260050"/>
    <lineage>
        <taxon>Eukaryota</taxon>
        <taxon>Fungi</taxon>
        <taxon>Dikarya</taxon>
        <taxon>Ascomycota</taxon>
        <taxon>Pezizomycotina</taxon>
        <taxon>Sordariomycetes</taxon>
        <taxon>Sordariomycetidae</taxon>
        <taxon>Ophiostomatales</taxon>
        <taxon>Ophiostomataceae</taxon>
        <taxon>Sporothrix</taxon>
    </lineage>
</organism>
<evidence type="ECO:0000256" key="10">
    <source>
        <dbReference type="RuleBase" id="RU000492"/>
    </source>
</evidence>
<evidence type="ECO:0000256" key="1">
    <source>
        <dbReference type="ARBA" id="ARBA00004123"/>
    </source>
</evidence>
<keyword evidence="4 10" id="KW-0378">Hydrolase</keyword>
<dbReference type="InterPro" id="IPR050079">
    <property type="entry name" value="DEAD_box_RNA_helicase"/>
</dbReference>
<protein>
    <submittedName>
        <fullName evidence="15">RNA helicase</fullName>
        <ecNumber evidence="15">3.6.4.13</ecNumber>
    </submittedName>
</protein>
<accession>A0ABP0AXF7</accession>
<dbReference type="GO" id="GO:0003724">
    <property type="term" value="F:RNA helicase activity"/>
    <property type="evidence" value="ECO:0007669"/>
    <property type="project" value="UniProtKB-EC"/>
</dbReference>
<dbReference type="EC" id="3.6.4.13" evidence="15"/>
<feature type="region of interest" description="Disordered" evidence="11">
    <location>
        <begin position="324"/>
        <end position="357"/>
    </location>
</feature>
<dbReference type="PROSITE" id="PS51192">
    <property type="entry name" value="HELICASE_ATP_BIND_1"/>
    <property type="match status" value="1"/>
</dbReference>
<dbReference type="PROSITE" id="PS51194">
    <property type="entry name" value="HELICASE_CTER"/>
    <property type="match status" value="1"/>
</dbReference>
<feature type="region of interest" description="Disordered" evidence="11">
    <location>
        <begin position="1"/>
        <end position="121"/>
    </location>
</feature>
<evidence type="ECO:0000256" key="6">
    <source>
        <dbReference type="ARBA" id="ARBA00022840"/>
    </source>
</evidence>
<evidence type="ECO:0000256" key="5">
    <source>
        <dbReference type="ARBA" id="ARBA00022806"/>
    </source>
</evidence>
<feature type="short sequence motif" description="Q motif" evidence="9">
    <location>
        <begin position="162"/>
        <end position="190"/>
    </location>
</feature>
<dbReference type="SMART" id="SM00487">
    <property type="entry name" value="DEXDc"/>
    <property type="match status" value="1"/>
</dbReference>
<sequence length="624" mass="66955">MPASTLPKMAGKVVRRQDLLDASSPVSASDDESDYLDSDEPRKKRRVRQGSTDESSNDSEEDSEEGAEEEDDDDDDNDEKDEDEDEEPSQLPPKAAPISAVFSAPSRIRPRASNDDKAAQKRAIDAAVKAIAANGDDDGTAPEDPAAAAAANVLAAPTDPNTTFDAINVKPWLVRSLSNMAIRRPTAIQKGCIPAILRGHDCIGGSRTGSGKTVAFAVPILQAWSADPSAIFALVLTPTRELALQIYEQFMAISAPQPLKALLVTGGADMRPQAIALAKNPHIVIATPGRLADHIRTSGEDTIGGLKRVRYVVLDEADRLLTAATTAPGDEGSSGSSSKGKGKGKKGGDSASKVGNGSMLPDVETCLGALPPPNKRQTLLFTATVTPEVRALKTMPRSADRLPVFVCEVETHAPAIPATLRQSHLTVPVTHREHYLHTFLSTAHNAALPAVIVFVNRTSTAAYLHHLLRLLGHRVTALHAALPQRQRTDNLGRFRASAARILVATDVAARGLDIPEVALVVNYDVPRLADDYIHRVGRTARAGRSGEAVTFVGQRDVDLILSIEARVGRPLEAWSEDGVNLETRVTKEALKLVGEKKREALLEIEENREVGGKRKRGMQKLRAT</sequence>
<keyword evidence="8" id="KW-0539">Nucleus</keyword>
<comment type="similarity">
    <text evidence="10">Belongs to the DEAD box helicase family.</text>
</comment>
<comment type="subcellular location">
    <subcellularLocation>
        <location evidence="1">Nucleus</location>
    </subcellularLocation>
</comment>
<dbReference type="Proteomes" id="UP001642405">
    <property type="component" value="Unassembled WGS sequence"/>
</dbReference>
<dbReference type="Pfam" id="PF00270">
    <property type="entry name" value="DEAD"/>
    <property type="match status" value="1"/>
</dbReference>
<feature type="domain" description="DEAD-box RNA helicase Q" evidence="14">
    <location>
        <begin position="162"/>
        <end position="190"/>
    </location>
</feature>
<dbReference type="PANTHER" id="PTHR47959:SF24">
    <property type="entry name" value="ATP-DEPENDENT RNA HELICASE"/>
    <property type="match status" value="1"/>
</dbReference>
<evidence type="ECO:0000256" key="3">
    <source>
        <dbReference type="ARBA" id="ARBA00022741"/>
    </source>
</evidence>
<dbReference type="InterPro" id="IPR001650">
    <property type="entry name" value="Helicase_C-like"/>
</dbReference>
<evidence type="ECO:0000256" key="2">
    <source>
        <dbReference type="ARBA" id="ARBA00022517"/>
    </source>
</evidence>
<dbReference type="CDD" id="cd18787">
    <property type="entry name" value="SF2_C_DEAD"/>
    <property type="match status" value="1"/>
</dbReference>
<dbReference type="EMBL" id="CAWUHB010000004">
    <property type="protein sequence ID" value="CAK7211907.1"/>
    <property type="molecule type" value="Genomic_DNA"/>
</dbReference>
<evidence type="ECO:0000259" key="13">
    <source>
        <dbReference type="PROSITE" id="PS51194"/>
    </source>
</evidence>
<name>A0ABP0AXF7_9PEZI</name>
<keyword evidence="7" id="KW-0694">RNA-binding</keyword>
<dbReference type="InterPro" id="IPR011545">
    <property type="entry name" value="DEAD/DEAH_box_helicase_dom"/>
</dbReference>
<proteinExistence type="inferred from homology"/>
<dbReference type="PANTHER" id="PTHR47959">
    <property type="entry name" value="ATP-DEPENDENT RNA HELICASE RHLE-RELATED"/>
    <property type="match status" value="1"/>
</dbReference>
<evidence type="ECO:0000256" key="8">
    <source>
        <dbReference type="ARBA" id="ARBA00023242"/>
    </source>
</evidence>
<dbReference type="PROSITE" id="PS51195">
    <property type="entry name" value="Q_MOTIF"/>
    <property type="match status" value="1"/>
</dbReference>
<dbReference type="InterPro" id="IPR027417">
    <property type="entry name" value="P-loop_NTPase"/>
</dbReference>
<dbReference type="PROSITE" id="PS00039">
    <property type="entry name" value="DEAD_ATP_HELICASE"/>
    <property type="match status" value="1"/>
</dbReference>
<gene>
    <name evidence="15" type="primary">DBP8</name>
    <name evidence="15" type="ORF">SCUCBS95973_001283</name>
</gene>
<dbReference type="GO" id="GO:0016787">
    <property type="term" value="F:hydrolase activity"/>
    <property type="evidence" value="ECO:0007669"/>
    <property type="project" value="UniProtKB-KW"/>
</dbReference>
<comment type="caution">
    <text evidence="15">The sequence shown here is derived from an EMBL/GenBank/DDBJ whole genome shotgun (WGS) entry which is preliminary data.</text>
</comment>
<evidence type="ECO:0000259" key="14">
    <source>
        <dbReference type="PROSITE" id="PS51195"/>
    </source>
</evidence>
<feature type="domain" description="Helicase ATP-binding" evidence="12">
    <location>
        <begin position="193"/>
        <end position="392"/>
    </location>
</feature>
<keyword evidence="3 10" id="KW-0547">Nucleotide-binding</keyword>
<dbReference type="InterPro" id="IPR014014">
    <property type="entry name" value="RNA_helicase_DEAD_Q_motif"/>
</dbReference>
<evidence type="ECO:0000313" key="15">
    <source>
        <dbReference type="EMBL" id="CAK7211907.1"/>
    </source>
</evidence>
<evidence type="ECO:0000256" key="7">
    <source>
        <dbReference type="ARBA" id="ARBA00022884"/>
    </source>
</evidence>
<dbReference type="InterPro" id="IPR000629">
    <property type="entry name" value="RNA-helicase_DEAD-box_CS"/>
</dbReference>
<dbReference type="Gene3D" id="3.40.50.300">
    <property type="entry name" value="P-loop containing nucleotide triphosphate hydrolases"/>
    <property type="match status" value="2"/>
</dbReference>
<evidence type="ECO:0000313" key="16">
    <source>
        <dbReference type="Proteomes" id="UP001642405"/>
    </source>
</evidence>
<evidence type="ECO:0000256" key="9">
    <source>
        <dbReference type="PROSITE-ProRule" id="PRU00552"/>
    </source>
</evidence>
<reference evidence="15 16" key="1">
    <citation type="submission" date="2024-01" db="EMBL/GenBank/DDBJ databases">
        <authorList>
            <person name="Allen C."/>
            <person name="Tagirdzhanova G."/>
        </authorList>
    </citation>
    <scope>NUCLEOTIDE SEQUENCE [LARGE SCALE GENOMIC DNA]</scope>
</reference>
<dbReference type="SUPFAM" id="SSF52540">
    <property type="entry name" value="P-loop containing nucleoside triphosphate hydrolases"/>
    <property type="match status" value="2"/>
</dbReference>
<feature type="compositionally biased region" description="Basic and acidic residues" evidence="11">
    <location>
        <begin position="112"/>
        <end position="121"/>
    </location>
</feature>